<dbReference type="GO" id="GO:0009252">
    <property type="term" value="P:peptidoglycan biosynthetic process"/>
    <property type="evidence" value="ECO:0007669"/>
    <property type="project" value="UniProtKB-UniPathway"/>
</dbReference>
<evidence type="ECO:0000256" key="2">
    <source>
        <dbReference type="ARBA" id="ARBA00005992"/>
    </source>
</evidence>
<feature type="domain" description="L,D-TPase catalytic" evidence="9">
    <location>
        <begin position="264"/>
        <end position="417"/>
    </location>
</feature>
<protein>
    <recommendedName>
        <fullName evidence="9">L,D-TPase catalytic domain-containing protein</fullName>
    </recommendedName>
</protein>
<dbReference type="Gene3D" id="2.40.440.10">
    <property type="entry name" value="L,D-transpeptidase catalytic domain-like"/>
    <property type="match status" value="1"/>
</dbReference>
<dbReference type="PANTHER" id="PTHR41533">
    <property type="entry name" value="L,D-TRANSPEPTIDASE HI_1667-RELATED"/>
    <property type="match status" value="1"/>
</dbReference>
<evidence type="ECO:0000256" key="5">
    <source>
        <dbReference type="ARBA" id="ARBA00022984"/>
    </source>
</evidence>
<comment type="caution">
    <text evidence="10">The sequence shown here is derived from an EMBL/GenBank/DDBJ whole genome shotgun (WGS) entry which is preliminary data.</text>
</comment>
<feature type="active site" description="Nucleophile" evidence="7">
    <location>
        <position position="396"/>
    </location>
</feature>
<proteinExistence type="inferred from homology"/>
<evidence type="ECO:0000256" key="1">
    <source>
        <dbReference type="ARBA" id="ARBA00004752"/>
    </source>
</evidence>
<evidence type="ECO:0000313" key="11">
    <source>
        <dbReference type="Proteomes" id="UP000245765"/>
    </source>
</evidence>
<evidence type="ECO:0000256" key="4">
    <source>
        <dbReference type="ARBA" id="ARBA00022960"/>
    </source>
</evidence>
<evidence type="ECO:0000313" key="10">
    <source>
        <dbReference type="EMBL" id="PWS38673.1"/>
    </source>
</evidence>
<keyword evidence="5 7" id="KW-0573">Peptidoglycan synthesis</keyword>
<dbReference type="AlphaFoldDB" id="A0A317FJ77"/>
<dbReference type="Pfam" id="PF20142">
    <property type="entry name" value="Scaffold"/>
    <property type="match status" value="1"/>
</dbReference>
<dbReference type="Pfam" id="PF03734">
    <property type="entry name" value="YkuD"/>
    <property type="match status" value="1"/>
</dbReference>
<comment type="pathway">
    <text evidence="1 7">Cell wall biogenesis; peptidoglycan biosynthesis.</text>
</comment>
<reference evidence="11" key="1">
    <citation type="submission" date="2018-05" db="EMBL/GenBank/DDBJ databases">
        <authorList>
            <person name="Du Z."/>
            <person name="Wang X."/>
        </authorList>
    </citation>
    <scope>NUCLEOTIDE SEQUENCE [LARGE SCALE GENOMIC DNA]</scope>
    <source>
        <strain evidence="11">CQN31</strain>
    </source>
</reference>
<keyword evidence="4 7" id="KW-0133">Cell shape</keyword>
<comment type="similarity">
    <text evidence="2">Belongs to the YkuD family.</text>
</comment>
<keyword evidence="11" id="KW-1185">Reference proteome</keyword>
<dbReference type="UniPathway" id="UPA00219"/>
<dbReference type="InterPro" id="IPR052905">
    <property type="entry name" value="LD-transpeptidase_YkuD-like"/>
</dbReference>
<feature type="compositionally biased region" description="Low complexity" evidence="8">
    <location>
        <begin position="483"/>
        <end position="495"/>
    </location>
</feature>
<dbReference type="Proteomes" id="UP000245765">
    <property type="component" value="Unassembled WGS sequence"/>
</dbReference>
<dbReference type="CDD" id="cd16913">
    <property type="entry name" value="YkuD_like"/>
    <property type="match status" value="1"/>
</dbReference>
<dbReference type="EMBL" id="QGNA01000001">
    <property type="protein sequence ID" value="PWS38673.1"/>
    <property type="molecule type" value="Genomic_DNA"/>
</dbReference>
<feature type="region of interest" description="Disordered" evidence="8">
    <location>
        <begin position="470"/>
        <end position="519"/>
    </location>
</feature>
<keyword evidence="6 7" id="KW-0961">Cell wall biogenesis/degradation</keyword>
<name>A0A317FJ77_9PROT</name>
<dbReference type="GO" id="GO:0071555">
    <property type="term" value="P:cell wall organization"/>
    <property type="evidence" value="ECO:0007669"/>
    <property type="project" value="UniProtKB-UniRule"/>
</dbReference>
<dbReference type="InterPro" id="IPR005490">
    <property type="entry name" value="LD_TPept_cat_dom"/>
</dbReference>
<dbReference type="PROSITE" id="PS52029">
    <property type="entry name" value="LD_TPASE"/>
    <property type="match status" value="1"/>
</dbReference>
<evidence type="ECO:0000259" key="9">
    <source>
        <dbReference type="PROSITE" id="PS52029"/>
    </source>
</evidence>
<feature type="region of interest" description="Disordered" evidence="8">
    <location>
        <begin position="1"/>
        <end position="32"/>
    </location>
</feature>
<keyword evidence="3" id="KW-0808">Transferase</keyword>
<dbReference type="InterPro" id="IPR045380">
    <property type="entry name" value="LD_TPept_scaffold_dom"/>
</dbReference>
<dbReference type="InterPro" id="IPR038063">
    <property type="entry name" value="Transpep_catalytic_dom"/>
</dbReference>
<accession>A0A317FJ77</accession>
<evidence type="ECO:0000256" key="7">
    <source>
        <dbReference type="PROSITE-ProRule" id="PRU01373"/>
    </source>
</evidence>
<dbReference type="GO" id="GO:0004180">
    <property type="term" value="F:carboxypeptidase activity"/>
    <property type="evidence" value="ECO:0007669"/>
    <property type="project" value="UniProtKB-ARBA"/>
</dbReference>
<evidence type="ECO:0000256" key="8">
    <source>
        <dbReference type="SAM" id="MobiDB-lite"/>
    </source>
</evidence>
<evidence type="ECO:0000256" key="6">
    <source>
        <dbReference type="ARBA" id="ARBA00023316"/>
    </source>
</evidence>
<dbReference type="PANTHER" id="PTHR41533:SF2">
    <property type="entry name" value="BLR7131 PROTEIN"/>
    <property type="match status" value="1"/>
</dbReference>
<gene>
    <name evidence="10" type="ORF">DFH01_05250</name>
</gene>
<sequence length="519" mass="56573">MIRRNSGTEQVRAPKRCLDPERKGAAAARPSSGRRAFAGGTLALAAAWALPGCATIEPELSRSPPPRAPDDLTRLRDGGPDPVVAGETLRGDLLRRFYAQRGFEPVWTTRPAQAAALADVVLAAGDHGLDPELFQAGLLQRRATLAPLQRDMLLSHAVLTYAEALALGAVPAARRRDGEALAPDPVDVARVLDAALDRRDPAAAIEALAPATPTYEALRRALVQLRDGAAASDGLVADALARSARGIAVNLERQRWLPRRIPPDRVWVNVADQQVTFYRDDQAVFTSRVVVGDVIERKQSPEFRTVIESSLLNPPWVVPRDIVEADILPRLERDPGFLERHNITLLPNGEAEQAPGPESGLGAIMFVMPNRFDVYLHDTPDKSAFGRENRRISNGCIRVENPLQLASLLMEKPLGAIHEAIAEGGTTRKPLPRPVPVFVTYQTAFATADGTLQFRPDFYARDAGIWRQLRKNPGPEETPEPAPEAAPAVAAATRPSPGPRSTRRPQPRPAPRLVEPRRR</sequence>
<dbReference type="SUPFAM" id="SSF141523">
    <property type="entry name" value="L,D-transpeptidase catalytic domain-like"/>
    <property type="match status" value="1"/>
</dbReference>
<organism evidence="10 11">
    <name type="scientific">Falsiroseomonas bella</name>
    <dbReference type="NCBI Taxonomy" id="2184016"/>
    <lineage>
        <taxon>Bacteria</taxon>
        <taxon>Pseudomonadati</taxon>
        <taxon>Pseudomonadota</taxon>
        <taxon>Alphaproteobacteria</taxon>
        <taxon>Acetobacterales</taxon>
        <taxon>Roseomonadaceae</taxon>
        <taxon>Falsiroseomonas</taxon>
    </lineage>
</organism>
<feature type="region of interest" description="Disordered" evidence="8">
    <location>
        <begin position="56"/>
        <end position="81"/>
    </location>
</feature>
<evidence type="ECO:0000256" key="3">
    <source>
        <dbReference type="ARBA" id="ARBA00022679"/>
    </source>
</evidence>
<dbReference type="GO" id="GO:0016740">
    <property type="term" value="F:transferase activity"/>
    <property type="evidence" value="ECO:0007669"/>
    <property type="project" value="UniProtKB-KW"/>
</dbReference>
<feature type="active site" description="Proton donor/acceptor" evidence="7">
    <location>
        <position position="377"/>
    </location>
</feature>
<dbReference type="GO" id="GO:0008360">
    <property type="term" value="P:regulation of cell shape"/>
    <property type="evidence" value="ECO:0007669"/>
    <property type="project" value="UniProtKB-UniRule"/>
</dbReference>
<feature type="compositionally biased region" description="Basic and acidic residues" evidence="8">
    <location>
        <begin position="68"/>
        <end position="79"/>
    </location>
</feature>